<dbReference type="Pfam" id="PF18406">
    <property type="entry name" value="DUF1281_C"/>
    <property type="match status" value="1"/>
</dbReference>
<organism evidence="2 3">
    <name type="scientific">Planococcus faecalis</name>
    <dbReference type="NCBI Taxonomy" id="1598147"/>
    <lineage>
        <taxon>Bacteria</taxon>
        <taxon>Bacillati</taxon>
        <taxon>Bacillota</taxon>
        <taxon>Bacilli</taxon>
        <taxon>Bacillales</taxon>
        <taxon>Caryophanaceae</taxon>
        <taxon>Planococcus</taxon>
    </lineage>
</organism>
<dbReference type="InterPro" id="IPR041329">
    <property type="entry name" value="YubB_C"/>
</dbReference>
<evidence type="ECO:0000313" key="2">
    <source>
        <dbReference type="EMBL" id="AQU79750.1"/>
    </source>
</evidence>
<gene>
    <name evidence="2" type="ORF">AJGP001_10945</name>
</gene>
<dbReference type="EMBL" id="CP019401">
    <property type="protein sequence ID" value="AQU79750.1"/>
    <property type="molecule type" value="Genomic_DNA"/>
</dbReference>
<evidence type="ECO:0000313" key="3">
    <source>
        <dbReference type="Proteomes" id="UP000189661"/>
    </source>
</evidence>
<feature type="domain" description="YubB ferredoxin-like" evidence="1">
    <location>
        <begin position="89"/>
        <end position="155"/>
    </location>
</feature>
<reference evidence="2 3" key="1">
    <citation type="submission" date="2017-01" db="EMBL/GenBank/DDBJ databases">
        <title>Planococcus faecalis genome complete sequence.</title>
        <authorList>
            <person name="Lee P.C."/>
        </authorList>
    </citation>
    <scope>NUCLEOTIDE SEQUENCE [LARGE SCALE GENOMIC DNA]</scope>
    <source>
        <strain evidence="2 3">AJ003</strain>
    </source>
</reference>
<dbReference type="RefSeq" id="WP_071154185.1">
    <property type="nucleotide sequence ID" value="NZ_CP019401.1"/>
</dbReference>
<evidence type="ECO:0000259" key="1">
    <source>
        <dbReference type="Pfam" id="PF18406"/>
    </source>
</evidence>
<keyword evidence="3" id="KW-1185">Reference proteome</keyword>
<name>A0ABM6IT33_9BACL</name>
<proteinExistence type="predicted"/>
<protein>
    <recommendedName>
        <fullName evidence="1">YubB ferredoxin-like domain-containing protein</fullName>
    </recommendedName>
</protein>
<dbReference type="Proteomes" id="UP000189661">
    <property type="component" value="Chromosome"/>
</dbReference>
<accession>A0ABM6IT33</accession>
<sequence>MPNHVTNKLKIIGTDEQVAEVLYFISVDKKEQDQKVYGFGTIDFNKITPMPLWVYGSKPEVSGIQQKDEEKYGSENTCLEWARRNWGTKWNAYSQSDEISTGNTIYFDTAWNGVPGLIRKLAWIFPNVEFEYCYADEDFGHNVGEYTFKDAVVFANLPVGGSKEAYELAISIKEEQPDWLVFNAEIDNYEYKDDE</sequence>